<protein>
    <recommendedName>
        <fullName evidence="4">Surface antigen</fullName>
    </recommendedName>
</protein>
<evidence type="ECO:0000256" key="1">
    <source>
        <dbReference type="SAM" id="SignalP"/>
    </source>
</evidence>
<dbReference type="EMBL" id="VYQF01000012">
    <property type="protein sequence ID" value="KAA9035461.1"/>
    <property type="molecule type" value="Genomic_DNA"/>
</dbReference>
<keyword evidence="3" id="KW-1185">Reference proteome</keyword>
<dbReference type="Gene3D" id="2.40.160.50">
    <property type="entry name" value="membrane protein fhac: a member of the omp85/tpsb transporter family"/>
    <property type="match status" value="1"/>
</dbReference>
<evidence type="ECO:0000313" key="2">
    <source>
        <dbReference type="EMBL" id="KAA9035461.1"/>
    </source>
</evidence>
<organism evidence="2 3">
    <name type="scientific">Ginsengibacter hankyongi</name>
    <dbReference type="NCBI Taxonomy" id="2607284"/>
    <lineage>
        <taxon>Bacteria</taxon>
        <taxon>Pseudomonadati</taxon>
        <taxon>Bacteroidota</taxon>
        <taxon>Chitinophagia</taxon>
        <taxon>Chitinophagales</taxon>
        <taxon>Chitinophagaceae</taxon>
        <taxon>Ginsengibacter</taxon>
    </lineage>
</organism>
<dbReference type="AlphaFoldDB" id="A0A5J5IAB7"/>
<comment type="caution">
    <text evidence="2">The sequence shown here is derived from an EMBL/GenBank/DDBJ whole genome shotgun (WGS) entry which is preliminary data.</text>
</comment>
<keyword evidence="1" id="KW-0732">Signal</keyword>
<evidence type="ECO:0008006" key="4">
    <source>
        <dbReference type="Google" id="ProtNLM"/>
    </source>
</evidence>
<proteinExistence type="predicted"/>
<feature type="signal peptide" evidence="1">
    <location>
        <begin position="1"/>
        <end position="20"/>
    </location>
</feature>
<name>A0A5J5IAB7_9BACT</name>
<sequence>MFKTALLFATGLLLATVALAQQHDANHTARYYKTISAGPQYKRSGWHQFFWGKNYRKEWSTPLHLPFFLLDSTEGGLREDKLGGGHQTTSLHLEAGNGQKYTLRSVDKRLGKVLPGNFKGTFIESLANDEVSMSDPYGAAAVPLMAQNAGIYHTNPRFVYLPRQDALDSLNNKLAGKVYLFEQKLSGDWSNADNLGNFDKFYDTQEVMKKLMDDTEDRADQKSFLKARLFDMFLGDWDRHEDQWKWGERKEGDRKTFVPVPQDRDQVFSKHNGVLLNLAMSAAGIHYMQSFSGKIKNVNTLNYEERGLDRFFLNELSKIQWDSIAKSLQQSLTDGVIENAVQQLPPEIFAISGKTIISNLESRRNHLLEYAEQYYLFLSKEVEIIGTKGTDYFNINRLNDNETSVNVINIKKDGQKEDTPYYSRIFFTNETKEIRIFGISGKDVYSTRGKVNDGIRIRIIGGDDKDSMTINSMAGHSTKTFIYDDKNNFIQSEARVKQKMYSDSGVHKYQYMDYVYDKRGLSPIFFYSDADRFYLGLGYKWEHHAWRKWPYVFKQTIGANYSLSQRALSFTYLGIFPNTIGKWSLNLLANYDAIQWTNFFGFGNETVLTTTNIDYNRMRSREFLAGVGLNKKIKNNYFELDGFYQTIKIVNDDERYVALKIQPQNPAVFDQKSFAGAQAIYAFKKLNDPVSPTAGITITANGSYYQNTQKSSQSFWKYGGRLQLYIPLFYKFSIATSGGLETVDGNPEFYQYPSIGGGQDLRGFLRQRFYGKTAFYNSNELRFISNIKNYFYSGKAGLLAFVDDGRVWMPGETSNTLHVGYGGGIFLAPFDKVAADITYGFSKEDQMLQFRFSLTL</sequence>
<dbReference type="RefSeq" id="WP_150416882.1">
    <property type="nucleotide sequence ID" value="NZ_VYQF01000012.1"/>
</dbReference>
<feature type="chain" id="PRO_5023868666" description="Surface antigen" evidence="1">
    <location>
        <begin position="21"/>
        <end position="856"/>
    </location>
</feature>
<dbReference type="Proteomes" id="UP000326903">
    <property type="component" value="Unassembled WGS sequence"/>
</dbReference>
<accession>A0A5J5IAB7</accession>
<gene>
    <name evidence="2" type="ORF">FW778_21095</name>
</gene>
<reference evidence="2 3" key="1">
    <citation type="submission" date="2019-09" db="EMBL/GenBank/DDBJ databases">
        <title>Draft genome sequence of Ginsengibacter sp. BR5-29.</title>
        <authorList>
            <person name="Im W.-T."/>
        </authorList>
    </citation>
    <scope>NUCLEOTIDE SEQUENCE [LARGE SCALE GENOMIC DNA]</scope>
    <source>
        <strain evidence="2 3">BR5-29</strain>
    </source>
</reference>
<evidence type="ECO:0000313" key="3">
    <source>
        <dbReference type="Proteomes" id="UP000326903"/>
    </source>
</evidence>